<gene>
    <name evidence="1" type="ORF">KC19_6G026100</name>
</gene>
<dbReference type="AlphaFoldDB" id="A0A8T0HB77"/>
<organism evidence="1 2">
    <name type="scientific">Ceratodon purpureus</name>
    <name type="common">Fire moss</name>
    <name type="synonym">Dicranum purpureum</name>
    <dbReference type="NCBI Taxonomy" id="3225"/>
    <lineage>
        <taxon>Eukaryota</taxon>
        <taxon>Viridiplantae</taxon>
        <taxon>Streptophyta</taxon>
        <taxon>Embryophyta</taxon>
        <taxon>Bryophyta</taxon>
        <taxon>Bryophytina</taxon>
        <taxon>Bryopsida</taxon>
        <taxon>Dicranidae</taxon>
        <taxon>Pseudoditrichales</taxon>
        <taxon>Ditrichaceae</taxon>
        <taxon>Ceratodon</taxon>
    </lineage>
</organism>
<sequence>MSNDFIYLWFWFKIPSIDRSICMQCVCISKCSIHHALIIYTFHVRPRKV</sequence>
<evidence type="ECO:0000313" key="2">
    <source>
        <dbReference type="Proteomes" id="UP000822688"/>
    </source>
</evidence>
<evidence type="ECO:0000313" key="1">
    <source>
        <dbReference type="EMBL" id="KAG0568530.1"/>
    </source>
</evidence>
<proteinExistence type="predicted"/>
<comment type="caution">
    <text evidence="1">The sequence shown here is derived from an EMBL/GenBank/DDBJ whole genome shotgun (WGS) entry which is preliminary data.</text>
</comment>
<name>A0A8T0HB77_CERPU</name>
<keyword evidence="2" id="KW-1185">Reference proteome</keyword>
<accession>A0A8T0HB77</accession>
<dbReference type="EMBL" id="CM026427">
    <property type="protein sequence ID" value="KAG0568530.1"/>
    <property type="molecule type" value="Genomic_DNA"/>
</dbReference>
<protein>
    <submittedName>
        <fullName evidence="1">Uncharacterized protein</fullName>
    </submittedName>
</protein>
<reference evidence="1 2" key="1">
    <citation type="submission" date="2020-06" db="EMBL/GenBank/DDBJ databases">
        <title>WGS assembly of Ceratodon purpureus strain R40.</title>
        <authorList>
            <person name="Carey S.B."/>
            <person name="Jenkins J."/>
            <person name="Shu S."/>
            <person name="Lovell J.T."/>
            <person name="Sreedasyam A."/>
            <person name="Maumus F."/>
            <person name="Tiley G.P."/>
            <person name="Fernandez-Pozo N."/>
            <person name="Barry K."/>
            <person name="Chen C."/>
            <person name="Wang M."/>
            <person name="Lipzen A."/>
            <person name="Daum C."/>
            <person name="Saski C.A."/>
            <person name="Payton A.C."/>
            <person name="Mcbreen J.C."/>
            <person name="Conrad R.E."/>
            <person name="Kollar L.M."/>
            <person name="Olsson S."/>
            <person name="Huttunen S."/>
            <person name="Landis J.B."/>
            <person name="Wickett N.J."/>
            <person name="Johnson M.G."/>
            <person name="Rensing S.A."/>
            <person name="Grimwood J."/>
            <person name="Schmutz J."/>
            <person name="Mcdaniel S.F."/>
        </authorList>
    </citation>
    <scope>NUCLEOTIDE SEQUENCE [LARGE SCALE GENOMIC DNA]</scope>
    <source>
        <strain evidence="1 2">R40</strain>
    </source>
</reference>
<dbReference type="Proteomes" id="UP000822688">
    <property type="component" value="Chromosome 6"/>
</dbReference>